<dbReference type="AlphaFoldDB" id="X1D1Q9"/>
<reference evidence="1" key="1">
    <citation type="journal article" date="2014" name="Front. Microbiol.">
        <title>High frequency of phylogenetically diverse reductive dehalogenase-homologous genes in deep subseafloor sedimentary metagenomes.</title>
        <authorList>
            <person name="Kawai M."/>
            <person name="Futagami T."/>
            <person name="Toyoda A."/>
            <person name="Takaki Y."/>
            <person name="Nishi S."/>
            <person name="Hori S."/>
            <person name="Arai W."/>
            <person name="Tsubouchi T."/>
            <person name="Morono Y."/>
            <person name="Uchiyama I."/>
            <person name="Ito T."/>
            <person name="Fujiyama A."/>
            <person name="Inagaki F."/>
            <person name="Takami H."/>
        </authorList>
    </citation>
    <scope>NUCLEOTIDE SEQUENCE</scope>
    <source>
        <strain evidence="1">Expedition CK06-06</strain>
    </source>
</reference>
<comment type="caution">
    <text evidence="1">The sequence shown here is derived from an EMBL/GenBank/DDBJ whole genome shotgun (WGS) entry which is preliminary data.</text>
</comment>
<dbReference type="SUPFAM" id="SSF57667">
    <property type="entry name" value="beta-beta-alpha zinc fingers"/>
    <property type="match status" value="1"/>
</dbReference>
<accession>X1D1Q9</accession>
<sequence>MVEVLVGTAESKRFECPYCERKSASPGGVRFHVKLAHPEKLDEFDSKHYAAMEELFIKHFPK</sequence>
<evidence type="ECO:0008006" key="2">
    <source>
        <dbReference type="Google" id="ProtNLM"/>
    </source>
</evidence>
<proteinExistence type="predicted"/>
<dbReference type="InterPro" id="IPR036236">
    <property type="entry name" value="Znf_C2H2_sf"/>
</dbReference>
<evidence type="ECO:0000313" key="1">
    <source>
        <dbReference type="EMBL" id="GAH14741.1"/>
    </source>
</evidence>
<protein>
    <recommendedName>
        <fullName evidence="2">C2H2-type domain-containing protein</fullName>
    </recommendedName>
</protein>
<gene>
    <name evidence="1" type="ORF">S01H4_54653</name>
</gene>
<dbReference type="EMBL" id="BART01031468">
    <property type="protein sequence ID" value="GAH14741.1"/>
    <property type="molecule type" value="Genomic_DNA"/>
</dbReference>
<name>X1D1Q9_9ZZZZ</name>
<organism evidence="1">
    <name type="scientific">marine sediment metagenome</name>
    <dbReference type="NCBI Taxonomy" id="412755"/>
    <lineage>
        <taxon>unclassified sequences</taxon>
        <taxon>metagenomes</taxon>
        <taxon>ecological metagenomes</taxon>
    </lineage>
</organism>